<evidence type="ECO:0000256" key="1">
    <source>
        <dbReference type="SAM" id="SignalP"/>
    </source>
</evidence>
<protein>
    <submittedName>
        <fullName evidence="2">Uncharacterized protein</fullName>
    </submittedName>
</protein>
<dbReference type="EMBL" id="LWCA01000465">
    <property type="protein sequence ID" value="OAF68333.1"/>
    <property type="molecule type" value="Genomic_DNA"/>
</dbReference>
<name>A0A177B3Y8_9BILA</name>
<keyword evidence="1" id="KW-0732">Signal</keyword>
<organism evidence="2 3">
    <name type="scientific">Intoshia linei</name>
    <dbReference type="NCBI Taxonomy" id="1819745"/>
    <lineage>
        <taxon>Eukaryota</taxon>
        <taxon>Metazoa</taxon>
        <taxon>Spiralia</taxon>
        <taxon>Lophotrochozoa</taxon>
        <taxon>Mesozoa</taxon>
        <taxon>Orthonectida</taxon>
        <taxon>Rhopaluridae</taxon>
        <taxon>Intoshia</taxon>
    </lineage>
</organism>
<evidence type="ECO:0000313" key="3">
    <source>
        <dbReference type="Proteomes" id="UP000078046"/>
    </source>
</evidence>
<accession>A0A177B3Y8</accession>
<proteinExistence type="predicted"/>
<sequence>MYFYINLLILIVAIRADFNANNDTRQTYRYNIKEGKKILLIMEVGPSKNCLDTQICFVNHLYMLNLVSTLSSATPIKSALDRMYEQIKVQARSHLSNNRMYPAIRWKYMKFDLTIKLLKSYGYNDLHILDQNNIKYMIKTYLGLYQNDTVSDGFKVHFEGETFQIESGPLYRMLKMNKETAQKYTETYSSSVYIRPYDGILTQHYMLPEENQLLKNSREMTKELHMKETLPASLVEKEKVS</sequence>
<keyword evidence="3" id="KW-1185">Reference proteome</keyword>
<dbReference type="AlphaFoldDB" id="A0A177B3Y8"/>
<evidence type="ECO:0000313" key="2">
    <source>
        <dbReference type="EMBL" id="OAF68333.1"/>
    </source>
</evidence>
<gene>
    <name evidence="2" type="ORF">A3Q56_03939</name>
</gene>
<dbReference type="Proteomes" id="UP000078046">
    <property type="component" value="Unassembled WGS sequence"/>
</dbReference>
<comment type="caution">
    <text evidence="2">The sequence shown here is derived from an EMBL/GenBank/DDBJ whole genome shotgun (WGS) entry which is preliminary data.</text>
</comment>
<feature type="chain" id="PRO_5008056811" evidence="1">
    <location>
        <begin position="17"/>
        <end position="241"/>
    </location>
</feature>
<reference evidence="2 3" key="1">
    <citation type="submission" date="2016-04" db="EMBL/GenBank/DDBJ databases">
        <title>The genome of Intoshia linei affirms orthonectids as highly simplified spiralians.</title>
        <authorList>
            <person name="Mikhailov K.V."/>
            <person name="Slusarev G.S."/>
            <person name="Nikitin M.A."/>
            <person name="Logacheva M.D."/>
            <person name="Penin A."/>
            <person name="Aleoshin V."/>
            <person name="Panchin Y.V."/>
        </authorList>
    </citation>
    <scope>NUCLEOTIDE SEQUENCE [LARGE SCALE GENOMIC DNA]</scope>
    <source>
        <strain evidence="2">Intl2013</strain>
        <tissue evidence="2">Whole animal</tissue>
    </source>
</reference>
<feature type="signal peptide" evidence="1">
    <location>
        <begin position="1"/>
        <end position="16"/>
    </location>
</feature>